<gene>
    <name evidence="2" type="ORF">SVTN_36200</name>
</gene>
<dbReference type="AlphaFoldDB" id="A0A0B5I8P6"/>
<dbReference type="HOGENOM" id="CLU_2940085_0_0_11"/>
<accession>A0A0B5I8P6</accession>
<sequence>MGDAPCREAPGRERARPGAARSGDGRNDRHEGVGQEAGRGRTGMPVRPRPVLASLLIDLR</sequence>
<dbReference type="KEGG" id="svt:SVTN_36200"/>
<organism evidence="2 3">
    <name type="scientific">Streptomyces vietnamensis</name>
    <dbReference type="NCBI Taxonomy" id="362257"/>
    <lineage>
        <taxon>Bacteria</taxon>
        <taxon>Bacillati</taxon>
        <taxon>Actinomycetota</taxon>
        <taxon>Actinomycetes</taxon>
        <taxon>Kitasatosporales</taxon>
        <taxon>Streptomycetaceae</taxon>
        <taxon>Streptomyces</taxon>
    </lineage>
</organism>
<name>A0A0B5I8P6_9ACTN</name>
<dbReference type="STRING" id="362257.SVTN_36200"/>
<evidence type="ECO:0000313" key="2">
    <source>
        <dbReference type="EMBL" id="AJF68951.1"/>
    </source>
</evidence>
<reference evidence="2 3" key="1">
    <citation type="submission" date="2014-12" db="EMBL/GenBank/DDBJ databases">
        <title>Complete genome sequence of Streptomyces vietnamensis strain GIMV4.0001, a genetic manipulable producer of the benzoisochromanequinone antibiotic granaticin.</title>
        <authorList>
            <person name="Deng M.R."/>
            <person name="Guo J."/>
            <person name="Ma L.Y."/>
            <person name="Feng G.D."/>
            <person name="Mo C.Y."/>
            <person name="Zhu H.H."/>
        </authorList>
    </citation>
    <scope>NUCLEOTIDE SEQUENCE [LARGE SCALE GENOMIC DNA]</scope>
    <source>
        <strain evidence="3">GIMV4.0001</strain>
    </source>
</reference>
<dbReference type="EMBL" id="CP010407">
    <property type="protein sequence ID" value="AJF68951.1"/>
    <property type="molecule type" value="Genomic_DNA"/>
</dbReference>
<feature type="region of interest" description="Disordered" evidence="1">
    <location>
        <begin position="1"/>
        <end position="60"/>
    </location>
</feature>
<protein>
    <submittedName>
        <fullName evidence="2">Uncharacterized protein</fullName>
    </submittedName>
</protein>
<feature type="compositionally biased region" description="Basic and acidic residues" evidence="1">
    <location>
        <begin position="23"/>
        <end position="33"/>
    </location>
</feature>
<dbReference type="Proteomes" id="UP000031774">
    <property type="component" value="Chromosome"/>
</dbReference>
<evidence type="ECO:0000313" key="3">
    <source>
        <dbReference type="Proteomes" id="UP000031774"/>
    </source>
</evidence>
<proteinExistence type="predicted"/>
<keyword evidence="3" id="KW-1185">Reference proteome</keyword>
<evidence type="ECO:0000256" key="1">
    <source>
        <dbReference type="SAM" id="MobiDB-lite"/>
    </source>
</evidence>
<feature type="compositionally biased region" description="Basic and acidic residues" evidence="1">
    <location>
        <begin position="1"/>
        <end position="16"/>
    </location>
</feature>